<dbReference type="Pfam" id="PF00196">
    <property type="entry name" value="GerE"/>
    <property type="match status" value="1"/>
</dbReference>
<keyword evidence="4" id="KW-1185">Reference proteome</keyword>
<dbReference type="Gene3D" id="1.10.10.10">
    <property type="entry name" value="Winged helix-like DNA-binding domain superfamily/Winged helix DNA-binding domain"/>
    <property type="match status" value="1"/>
</dbReference>
<sequence>MAAPLHGRDAARAALAELTAAVRSGRGGALVLSGSRGTGKTALLATVAEEAADLRVLHVDETEPPGCPEPGALVLADDAHRLPAACRENLLRAVRRCPRTGFVFAVAPGRHEPFEGLPEVPLPPLSAEDGDRLLSGVADPTVRAALFAATGGVPADLLELAGALTPAQLAARQPLPRVLPVRGRQRARLTAELAALSPEARRLALIVCCDTVLDLGVLARCGEDGLAGCLRSEFVRVSGDEVRPASPVVGATVYAGASEDERRAAHRALAAALDPLSHRTQWIWHRACAGGEPGPEVAGELVEAAAAEPPERAAEAVRRAAEVTPPGEAKAERLIAAAGRYWAAGAPFPARELLRQAHEHATGPRLGRIMALRGEIELRDGVPALARHDLSLAAEHLPPAEAAVALLLAEEARRAAGHLPEATPDEWQTVAAAAPDTPPVRLMSAYCSGMHAALAGDRETGGAALRRVVEEGTAARDALSAVRASEAAMVLGSPRLAHDRAAAAVSRARLASDDAVLPAALAQLALTAVLLDRPRMALAAAEDGLSSARAAGQRNSEAEHLVLSALAAASLGDRNVAVARLDQAASRVEAAGLARTAALAQWVHACVDLLDDQPEDALRRLVPLLAGETARPMLRVAAAPQLVEEVLNRYEAWARATGTPAWQAFAARCRALYAEDFAVAERHFQEALELHRAGEATLELARTELLYARRLRRARRSREARAQLRDALRLVQACQAGYWEERVRAELRAAGDSVARRSAPSLGSLTPQQEQIARLVAAGETNREIAARLMLSQRTVEHHLRNIFVRLNLRSRVELAGALSRAGSGS</sequence>
<dbReference type="EMBL" id="BAABIB010000063">
    <property type="protein sequence ID" value="GAA5162806.1"/>
    <property type="molecule type" value="Genomic_DNA"/>
</dbReference>
<protein>
    <submittedName>
        <fullName evidence="3">Helix-turn-helix transcriptional regulator</fullName>
    </submittedName>
</protein>
<dbReference type="InterPro" id="IPR000792">
    <property type="entry name" value="Tscrpt_reg_LuxR_C"/>
</dbReference>
<dbReference type="Gene3D" id="3.40.50.300">
    <property type="entry name" value="P-loop containing nucleotide triphosphate hydrolases"/>
    <property type="match status" value="1"/>
</dbReference>
<organism evidence="3 4">
    <name type="scientific">Amycolatopsis dongchuanensis</name>
    <dbReference type="NCBI Taxonomy" id="1070866"/>
    <lineage>
        <taxon>Bacteria</taxon>
        <taxon>Bacillati</taxon>
        <taxon>Actinomycetota</taxon>
        <taxon>Actinomycetes</taxon>
        <taxon>Pseudonocardiales</taxon>
        <taxon>Pseudonocardiaceae</taxon>
        <taxon>Amycolatopsis</taxon>
    </lineage>
</organism>
<evidence type="ECO:0000313" key="4">
    <source>
        <dbReference type="Proteomes" id="UP001500192"/>
    </source>
</evidence>
<evidence type="ECO:0000259" key="2">
    <source>
        <dbReference type="PROSITE" id="PS50043"/>
    </source>
</evidence>
<dbReference type="InterPro" id="IPR039420">
    <property type="entry name" value="WalR-like"/>
</dbReference>
<keyword evidence="1" id="KW-0238">DNA-binding</keyword>
<dbReference type="SMART" id="SM00421">
    <property type="entry name" value="HTH_LUXR"/>
    <property type="match status" value="1"/>
</dbReference>
<gene>
    <name evidence="3" type="ORF">GCM10023214_30130</name>
</gene>
<name>A0ABP9QJ31_9PSEU</name>
<dbReference type="CDD" id="cd06170">
    <property type="entry name" value="LuxR_C_like"/>
    <property type="match status" value="1"/>
</dbReference>
<comment type="caution">
    <text evidence="3">The sequence shown here is derived from an EMBL/GenBank/DDBJ whole genome shotgun (WGS) entry which is preliminary data.</text>
</comment>
<dbReference type="PRINTS" id="PR00038">
    <property type="entry name" value="HTHLUXR"/>
</dbReference>
<dbReference type="Proteomes" id="UP001500192">
    <property type="component" value="Unassembled WGS sequence"/>
</dbReference>
<dbReference type="InterPro" id="IPR016032">
    <property type="entry name" value="Sig_transdc_resp-reg_C-effctor"/>
</dbReference>
<dbReference type="PROSITE" id="PS00622">
    <property type="entry name" value="HTH_LUXR_1"/>
    <property type="match status" value="1"/>
</dbReference>
<dbReference type="PANTHER" id="PTHR43214">
    <property type="entry name" value="TWO-COMPONENT RESPONSE REGULATOR"/>
    <property type="match status" value="1"/>
</dbReference>
<dbReference type="SUPFAM" id="SSF52540">
    <property type="entry name" value="P-loop containing nucleoside triphosphate hydrolases"/>
    <property type="match status" value="1"/>
</dbReference>
<evidence type="ECO:0000256" key="1">
    <source>
        <dbReference type="ARBA" id="ARBA00023125"/>
    </source>
</evidence>
<evidence type="ECO:0000313" key="3">
    <source>
        <dbReference type="EMBL" id="GAA5162806.1"/>
    </source>
</evidence>
<dbReference type="PANTHER" id="PTHR43214:SF42">
    <property type="entry name" value="TRANSCRIPTIONAL REGULATORY PROTEIN DESR"/>
    <property type="match status" value="1"/>
</dbReference>
<dbReference type="RefSeq" id="WP_346054043.1">
    <property type="nucleotide sequence ID" value="NZ_BAABIB010000063.1"/>
</dbReference>
<dbReference type="PROSITE" id="PS50043">
    <property type="entry name" value="HTH_LUXR_2"/>
    <property type="match status" value="1"/>
</dbReference>
<dbReference type="InterPro" id="IPR036388">
    <property type="entry name" value="WH-like_DNA-bd_sf"/>
</dbReference>
<proteinExistence type="predicted"/>
<reference evidence="4" key="1">
    <citation type="journal article" date="2019" name="Int. J. Syst. Evol. Microbiol.">
        <title>The Global Catalogue of Microorganisms (GCM) 10K type strain sequencing project: providing services to taxonomists for standard genome sequencing and annotation.</title>
        <authorList>
            <consortium name="The Broad Institute Genomics Platform"/>
            <consortium name="The Broad Institute Genome Sequencing Center for Infectious Disease"/>
            <person name="Wu L."/>
            <person name="Ma J."/>
        </authorList>
    </citation>
    <scope>NUCLEOTIDE SEQUENCE [LARGE SCALE GENOMIC DNA]</scope>
    <source>
        <strain evidence="4">JCM 18054</strain>
    </source>
</reference>
<dbReference type="InterPro" id="IPR027417">
    <property type="entry name" value="P-loop_NTPase"/>
</dbReference>
<accession>A0ABP9QJ31</accession>
<feature type="domain" description="HTH luxR-type" evidence="2">
    <location>
        <begin position="758"/>
        <end position="823"/>
    </location>
</feature>
<dbReference type="SUPFAM" id="SSF46894">
    <property type="entry name" value="C-terminal effector domain of the bipartite response regulators"/>
    <property type="match status" value="1"/>
</dbReference>